<feature type="compositionally biased region" description="Polar residues" evidence="1">
    <location>
        <begin position="723"/>
        <end position="752"/>
    </location>
</feature>
<feature type="region of interest" description="Disordered" evidence="1">
    <location>
        <begin position="879"/>
        <end position="981"/>
    </location>
</feature>
<dbReference type="AlphaFoldDB" id="A0A1C3WG54"/>
<protein>
    <submittedName>
        <fullName evidence="4">Relaxase/Mobilisation nuclease domain-containing protein</fullName>
    </submittedName>
</protein>
<feature type="compositionally biased region" description="Polar residues" evidence="1">
    <location>
        <begin position="841"/>
        <end position="855"/>
    </location>
</feature>
<feature type="compositionally biased region" description="Basic residues" evidence="1">
    <location>
        <begin position="972"/>
        <end position="981"/>
    </location>
</feature>
<feature type="domain" description="Large polyvalent protein-associated" evidence="3">
    <location>
        <begin position="755"/>
        <end position="818"/>
    </location>
</feature>
<feature type="compositionally biased region" description="Basic and acidic residues" evidence="1">
    <location>
        <begin position="879"/>
        <end position="912"/>
    </location>
</feature>
<dbReference type="Pfam" id="PF18821">
    <property type="entry name" value="LPD7"/>
    <property type="match status" value="2"/>
</dbReference>
<keyword evidence="5" id="KW-1185">Reference proteome</keyword>
<sequence>MVKLVSYASGSSRTGALLSYQSRQGQVTLEREDYSEVRGADAVHALASEWADASRHRAPSKDVLMFRLTPASFVETDTVDAALEEGLSGHRYAWTVGWDAAGRQRIDIVMTAASSRREGSDTDKRGRSYRVFDSPGSLAGLERRLDEAFGQAVSMEERGFAHGVEGAARYLSRLTSGGRDEAHLSDGKMLRGHEANLAAARSWKRDMRSQEQRDVAHIVLSAMPGTDKAAFVSAARATLETEFAGHAFAFALHEDSKHVHVHAVVRLTSDMGKRLRPGIQDFKRWRETLASKARERGIAMEATSRFERANPPGYKLKDVRQLEKGNASERVRQRVEAVRTGAVHVPVREEGKRRAVAAAEGWSEVAAMSAQSASFVASSQAVREVPVEPGVLRLYRAERPGVRSSAPIFTRDRAEALELVRRHDGTLGYVDVRPADMHRITPARAQSRSATGSASGDGAAIRFVVPRELADTARPLLQAETEMAKVLEFRRRSEAAVRLMKPQRLAPLAEKQLAGLIDHFTKGANNLANLNVMKTSFADMNEQMEIIKKHLPSDRQPQIEELHGKLRDSQQRMLAIQEDIEKKRGAVEGDRFVAPVKYEFRQFVAEERGAVIRYVTHKEGGKGAVAFTDHGDKVEINTWKDRETVLAAMQVASQKWGSLTISGTEGYKSLAIELAAEHGFKITNLELQEKLVAANERVARLRELSAGLAPGAPHKENPAGVLGTSQRDVTAPASTTTEGPATTQSGPVTSTPIVDGDKIKPADSERASTLAAMRAAAEKWGSINVNGTARDKAIAVELAAEHGFKITNPELQEQLSAARERVEERRRREEARERKVAGFTDGSQSHDNPDRQQASPAAGSPSMARSDAEIAVNLEVVRERTEAEAEREIRQADRSTATHERPFDGGGDDHAYRTQSEAASAVRAERSIEQNPSKPIPADINQSSEIERQRQAQRELLSEKQVNRETEVRKDRERHKPKHRQ</sequence>
<dbReference type="STRING" id="52131.GA0061100_11849"/>
<dbReference type="EMBL" id="FMAC01000018">
    <property type="protein sequence ID" value="SCB39037.1"/>
    <property type="molecule type" value="Genomic_DNA"/>
</dbReference>
<feature type="region of interest" description="Disordered" evidence="1">
    <location>
        <begin position="708"/>
        <end position="766"/>
    </location>
</feature>
<evidence type="ECO:0000256" key="1">
    <source>
        <dbReference type="SAM" id="MobiDB-lite"/>
    </source>
</evidence>
<dbReference type="InterPro" id="IPR040677">
    <property type="entry name" value="LPD7"/>
</dbReference>
<feature type="compositionally biased region" description="Basic and acidic residues" evidence="1">
    <location>
        <begin position="945"/>
        <end position="971"/>
    </location>
</feature>
<feature type="compositionally biased region" description="Basic and acidic residues" evidence="1">
    <location>
        <begin position="818"/>
        <end position="836"/>
    </location>
</feature>
<proteinExistence type="predicted"/>
<dbReference type="RefSeq" id="WP_083961498.1">
    <property type="nucleotide sequence ID" value="NZ_FMAC01000018.1"/>
</dbReference>
<organism evidence="4 5">
    <name type="scientific">Rhizobium hainanense</name>
    <dbReference type="NCBI Taxonomy" id="52131"/>
    <lineage>
        <taxon>Bacteria</taxon>
        <taxon>Pseudomonadati</taxon>
        <taxon>Pseudomonadota</taxon>
        <taxon>Alphaproteobacteria</taxon>
        <taxon>Hyphomicrobiales</taxon>
        <taxon>Rhizobiaceae</taxon>
        <taxon>Rhizobium/Agrobacterium group</taxon>
        <taxon>Rhizobium</taxon>
    </lineage>
</organism>
<reference evidence="5" key="1">
    <citation type="submission" date="2016-08" db="EMBL/GenBank/DDBJ databases">
        <authorList>
            <person name="Varghese N."/>
            <person name="Submissions Spin"/>
        </authorList>
    </citation>
    <scope>NUCLEOTIDE SEQUENCE [LARGE SCALE GENOMIC DNA]</scope>
    <source>
        <strain evidence="5">CCBAU 57015</strain>
    </source>
</reference>
<dbReference type="Proteomes" id="UP000186228">
    <property type="component" value="Unassembled WGS sequence"/>
</dbReference>
<accession>A0A1C3WG54</accession>
<feature type="region of interest" description="Disordered" evidence="1">
    <location>
        <begin position="817"/>
        <end position="866"/>
    </location>
</feature>
<gene>
    <name evidence="4" type="ORF">GA0061100_11849</name>
</gene>
<evidence type="ECO:0000259" key="2">
    <source>
        <dbReference type="Pfam" id="PF03432"/>
    </source>
</evidence>
<dbReference type="InterPro" id="IPR005094">
    <property type="entry name" value="Endonuclease_MobA/VirD2"/>
</dbReference>
<name>A0A1C3WG54_9HYPH</name>
<dbReference type="Pfam" id="PF03432">
    <property type="entry name" value="Relaxase"/>
    <property type="match status" value="1"/>
</dbReference>
<evidence type="ECO:0000259" key="3">
    <source>
        <dbReference type="Pfam" id="PF18821"/>
    </source>
</evidence>
<evidence type="ECO:0000313" key="4">
    <source>
        <dbReference type="EMBL" id="SCB39037.1"/>
    </source>
</evidence>
<feature type="domain" description="MobA/VirD2-like nuclease" evidence="2">
    <location>
        <begin position="198"/>
        <end position="297"/>
    </location>
</feature>
<evidence type="ECO:0000313" key="5">
    <source>
        <dbReference type="Proteomes" id="UP000186228"/>
    </source>
</evidence>
<feature type="compositionally biased region" description="Basic and acidic residues" evidence="1">
    <location>
        <begin position="755"/>
        <end position="766"/>
    </location>
</feature>
<feature type="domain" description="Large polyvalent protein-associated" evidence="3">
    <location>
        <begin position="615"/>
        <end position="691"/>
    </location>
</feature>